<keyword evidence="1" id="KW-0472">Membrane</keyword>
<gene>
    <name evidence="2" type="ORF">ACFO3R_24855</name>
</gene>
<evidence type="ECO:0000313" key="2">
    <source>
        <dbReference type="EMBL" id="MFC4189592.1"/>
    </source>
</evidence>
<accession>A0ABV8N8G5</accession>
<organism evidence="2 3">
    <name type="scientific">Streptomyces flavovirens</name>
    <dbReference type="NCBI Taxonomy" id="52258"/>
    <lineage>
        <taxon>Bacteria</taxon>
        <taxon>Bacillati</taxon>
        <taxon>Actinomycetota</taxon>
        <taxon>Actinomycetes</taxon>
        <taxon>Kitasatosporales</taxon>
        <taxon>Streptomycetaceae</taxon>
        <taxon>Streptomyces</taxon>
    </lineage>
</organism>
<dbReference type="EMBL" id="JBHSCF010000043">
    <property type="protein sequence ID" value="MFC4189592.1"/>
    <property type="molecule type" value="Genomic_DNA"/>
</dbReference>
<proteinExistence type="predicted"/>
<feature type="transmembrane region" description="Helical" evidence="1">
    <location>
        <begin position="45"/>
        <end position="64"/>
    </location>
</feature>
<keyword evidence="1" id="KW-0812">Transmembrane</keyword>
<keyword evidence="3" id="KW-1185">Reference proteome</keyword>
<reference evidence="3" key="1">
    <citation type="journal article" date="2019" name="Int. J. Syst. Evol. Microbiol.">
        <title>The Global Catalogue of Microorganisms (GCM) 10K type strain sequencing project: providing services to taxonomists for standard genome sequencing and annotation.</title>
        <authorList>
            <consortium name="The Broad Institute Genomics Platform"/>
            <consortium name="The Broad Institute Genome Sequencing Center for Infectious Disease"/>
            <person name="Wu L."/>
            <person name="Ma J."/>
        </authorList>
    </citation>
    <scope>NUCLEOTIDE SEQUENCE [LARGE SCALE GENOMIC DNA]</scope>
    <source>
        <strain evidence="3">CCM 3243</strain>
    </source>
</reference>
<protein>
    <submittedName>
        <fullName evidence="2">Uncharacterized protein</fullName>
    </submittedName>
</protein>
<dbReference type="Proteomes" id="UP001595871">
    <property type="component" value="Unassembled WGS sequence"/>
</dbReference>
<comment type="caution">
    <text evidence="2">The sequence shown here is derived from an EMBL/GenBank/DDBJ whole genome shotgun (WGS) entry which is preliminary data.</text>
</comment>
<evidence type="ECO:0000313" key="3">
    <source>
        <dbReference type="Proteomes" id="UP001595871"/>
    </source>
</evidence>
<sequence>MGPHPTHHPPSRKKAHKALTISGVVLFTIIVLTLLRTGYLRLGPALAAVLLGFFIASTGIAPAINNALGSIATALAQITA</sequence>
<feature type="transmembrane region" description="Helical" evidence="1">
    <location>
        <begin position="18"/>
        <end position="39"/>
    </location>
</feature>
<name>A0ABV8N8G5_9ACTN</name>
<dbReference type="RefSeq" id="WP_200697625.1">
    <property type="nucleotide sequence ID" value="NZ_BAAAYA010000008.1"/>
</dbReference>
<keyword evidence="1" id="KW-1133">Transmembrane helix</keyword>
<evidence type="ECO:0000256" key="1">
    <source>
        <dbReference type="SAM" id="Phobius"/>
    </source>
</evidence>